<accession>A0ABW1KAP0</accession>
<evidence type="ECO:0000313" key="2">
    <source>
        <dbReference type="Proteomes" id="UP001596203"/>
    </source>
</evidence>
<comment type="caution">
    <text evidence="1">The sequence shown here is derived from an EMBL/GenBank/DDBJ whole genome shotgun (WGS) entry which is preliminary data.</text>
</comment>
<dbReference type="EMBL" id="JBHSPR010000017">
    <property type="protein sequence ID" value="MFC6018615.1"/>
    <property type="molecule type" value="Genomic_DNA"/>
</dbReference>
<proteinExistence type="predicted"/>
<gene>
    <name evidence="1" type="ORF">ACFP2T_20695</name>
</gene>
<keyword evidence="2" id="KW-1185">Reference proteome</keyword>
<dbReference type="RefSeq" id="WP_377424257.1">
    <property type="nucleotide sequence ID" value="NZ_JBHSPR010000017.1"/>
</dbReference>
<reference evidence="2" key="1">
    <citation type="journal article" date="2019" name="Int. J. Syst. Evol. Microbiol.">
        <title>The Global Catalogue of Microorganisms (GCM) 10K type strain sequencing project: providing services to taxonomists for standard genome sequencing and annotation.</title>
        <authorList>
            <consortium name="The Broad Institute Genomics Platform"/>
            <consortium name="The Broad Institute Genome Sequencing Center for Infectious Disease"/>
            <person name="Wu L."/>
            <person name="Ma J."/>
        </authorList>
    </citation>
    <scope>NUCLEOTIDE SEQUENCE [LARGE SCALE GENOMIC DNA]</scope>
    <source>
        <strain evidence="2">ZS-35-S2</strain>
    </source>
</reference>
<protein>
    <submittedName>
        <fullName evidence="1">Uncharacterized protein</fullName>
    </submittedName>
</protein>
<evidence type="ECO:0000313" key="1">
    <source>
        <dbReference type="EMBL" id="MFC6018615.1"/>
    </source>
</evidence>
<organism evidence="1 2">
    <name type="scientific">Plantactinospora solaniradicis</name>
    <dbReference type="NCBI Taxonomy" id="1723736"/>
    <lineage>
        <taxon>Bacteria</taxon>
        <taxon>Bacillati</taxon>
        <taxon>Actinomycetota</taxon>
        <taxon>Actinomycetes</taxon>
        <taxon>Micromonosporales</taxon>
        <taxon>Micromonosporaceae</taxon>
        <taxon>Plantactinospora</taxon>
    </lineage>
</organism>
<name>A0ABW1KAP0_9ACTN</name>
<sequence length="50" mass="5831">MLLHLYRNNRPGLMVYLSAHLTRALQDLPDVHPALLVSRIVYWVPRRPAP</sequence>
<dbReference type="Proteomes" id="UP001596203">
    <property type="component" value="Unassembled WGS sequence"/>
</dbReference>